<reference evidence="1" key="2">
    <citation type="journal article" date="2023" name="Science">
        <title>Genomic signatures of disease resistance in endangered staghorn corals.</title>
        <authorList>
            <person name="Vollmer S.V."/>
            <person name="Selwyn J.D."/>
            <person name="Despard B.A."/>
            <person name="Roesel C.L."/>
        </authorList>
    </citation>
    <scope>NUCLEOTIDE SEQUENCE</scope>
    <source>
        <strain evidence="1">K2</strain>
    </source>
</reference>
<evidence type="ECO:0008006" key="3">
    <source>
        <dbReference type="Google" id="ProtNLM"/>
    </source>
</evidence>
<dbReference type="Proteomes" id="UP001249851">
    <property type="component" value="Unassembled WGS sequence"/>
</dbReference>
<protein>
    <recommendedName>
        <fullName evidence="3">Peptidase aspartic putative domain-containing protein</fullName>
    </recommendedName>
</protein>
<proteinExistence type="predicted"/>
<gene>
    <name evidence="1" type="ORF">P5673_023575</name>
</gene>
<feature type="non-terminal residue" evidence="1">
    <location>
        <position position="286"/>
    </location>
</feature>
<sequence length="286" mass="32035">MLFLPFWHSFVSAVDENQTLSYVENFNYLKSLVESTIMRRRKSGPGKRKLLSTHIWKVSSVKIVALTSDNLDTSVPLQTTVGEVSSVNQPHTGLTMRILFDSGSQRSYITERTRNKLSLSAIRGEKLLFKTFGCENEQPKELYYVVEFYAKGLGVYSSTVQMIAHEVPLICSPPKYQAVQLAQESYEHLVGLELADCPALGCSSEVDILTGNDIYTDLRREEFGPVAMKTRLGWVLSGPLPQELSSESEGNLTTCHTLRLDTSNPCSIVADEKNRDPLVAEMKKFL</sequence>
<name>A0AAD9Q524_ACRCE</name>
<evidence type="ECO:0000313" key="2">
    <source>
        <dbReference type="Proteomes" id="UP001249851"/>
    </source>
</evidence>
<reference evidence="1" key="1">
    <citation type="journal article" date="2023" name="G3 (Bethesda)">
        <title>Whole genome assembly and annotation of the endangered Caribbean coral Acropora cervicornis.</title>
        <authorList>
            <person name="Selwyn J.D."/>
            <person name="Vollmer S.V."/>
        </authorList>
    </citation>
    <scope>NUCLEOTIDE SEQUENCE</scope>
    <source>
        <strain evidence="1">K2</strain>
    </source>
</reference>
<dbReference type="AlphaFoldDB" id="A0AAD9Q524"/>
<accession>A0AAD9Q524</accession>
<organism evidence="1 2">
    <name type="scientific">Acropora cervicornis</name>
    <name type="common">Staghorn coral</name>
    <dbReference type="NCBI Taxonomy" id="6130"/>
    <lineage>
        <taxon>Eukaryota</taxon>
        <taxon>Metazoa</taxon>
        <taxon>Cnidaria</taxon>
        <taxon>Anthozoa</taxon>
        <taxon>Hexacorallia</taxon>
        <taxon>Scleractinia</taxon>
        <taxon>Astrocoeniina</taxon>
        <taxon>Acroporidae</taxon>
        <taxon>Acropora</taxon>
    </lineage>
</organism>
<dbReference type="EMBL" id="JARQWQ010000066">
    <property type="protein sequence ID" value="KAK2554902.1"/>
    <property type="molecule type" value="Genomic_DNA"/>
</dbReference>
<comment type="caution">
    <text evidence="1">The sequence shown here is derived from an EMBL/GenBank/DDBJ whole genome shotgun (WGS) entry which is preliminary data.</text>
</comment>
<evidence type="ECO:0000313" key="1">
    <source>
        <dbReference type="EMBL" id="KAK2554902.1"/>
    </source>
</evidence>
<keyword evidence="2" id="KW-1185">Reference proteome</keyword>